<keyword evidence="3" id="KW-1185">Reference proteome</keyword>
<evidence type="ECO:0000256" key="1">
    <source>
        <dbReference type="SAM" id="MobiDB-lite"/>
    </source>
</evidence>
<feature type="region of interest" description="Disordered" evidence="1">
    <location>
        <begin position="206"/>
        <end position="231"/>
    </location>
</feature>
<gene>
    <name evidence="2" type="ORF">KSP40_PGU002676</name>
</gene>
<dbReference type="EMBL" id="JBBWWR010000015">
    <property type="protein sequence ID" value="KAK8950301.1"/>
    <property type="molecule type" value="Genomic_DNA"/>
</dbReference>
<comment type="caution">
    <text evidence="2">The sequence shown here is derived from an EMBL/GenBank/DDBJ whole genome shotgun (WGS) entry which is preliminary data.</text>
</comment>
<organism evidence="2 3">
    <name type="scientific">Platanthera guangdongensis</name>
    <dbReference type="NCBI Taxonomy" id="2320717"/>
    <lineage>
        <taxon>Eukaryota</taxon>
        <taxon>Viridiplantae</taxon>
        <taxon>Streptophyta</taxon>
        <taxon>Embryophyta</taxon>
        <taxon>Tracheophyta</taxon>
        <taxon>Spermatophyta</taxon>
        <taxon>Magnoliopsida</taxon>
        <taxon>Liliopsida</taxon>
        <taxon>Asparagales</taxon>
        <taxon>Orchidaceae</taxon>
        <taxon>Orchidoideae</taxon>
        <taxon>Orchideae</taxon>
        <taxon>Orchidinae</taxon>
        <taxon>Platanthera</taxon>
    </lineage>
</organism>
<sequence>MRVVVAPRQGEGGVANHLAWRSKTPLAGCLGLLAVILDGNNGGGGLSEVATYDFYHKSDVRLLDSNASGWKGLGEPGNWVTEAANSKQQLTSDCLGCRAAAWTMLGGCLVDKSMLFGGRILETASRELIPAGRAYGSSEEETESTKRRCAKQEQLLGRRRERLRAVKPCIRVVAVSQGSSPSGAAWVTMREATTGEKVLRHCHPPLRQLSDHRDGGHDRQESYCQEHSQQG</sequence>
<proteinExistence type="predicted"/>
<dbReference type="Proteomes" id="UP001412067">
    <property type="component" value="Unassembled WGS sequence"/>
</dbReference>
<evidence type="ECO:0000313" key="2">
    <source>
        <dbReference type="EMBL" id="KAK8950301.1"/>
    </source>
</evidence>
<reference evidence="2 3" key="1">
    <citation type="journal article" date="2022" name="Nat. Plants">
        <title>Genomes of leafy and leafless Platanthera orchids illuminate the evolution of mycoheterotrophy.</title>
        <authorList>
            <person name="Li M.H."/>
            <person name="Liu K.W."/>
            <person name="Li Z."/>
            <person name="Lu H.C."/>
            <person name="Ye Q.L."/>
            <person name="Zhang D."/>
            <person name="Wang J.Y."/>
            <person name="Li Y.F."/>
            <person name="Zhong Z.M."/>
            <person name="Liu X."/>
            <person name="Yu X."/>
            <person name="Liu D.K."/>
            <person name="Tu X.D."/>
            <person name="Liu B."/>
            <person name="Hao Y."/>
            <person name="Liao X.Y."/>
            <person name="Jiang Y.T."/>
            <person name="Sun W.H."/>
            <person name="Chen J."/>
            <person name="Chen Y.Q."/>
            <person name="Ai Y."/>
            <person name="Zhai J.W."/>
            <person name="Wu S.S."/>
            <person name="Zhou Z."/>
            <person name="Hsiao Y.Y."/>
            <person name="Wu W.L."/>
            <person name="Chen Y.Y."/>
            <person name="Lin Y.F."/>
            <person name="Hsu J.L."/>
            <person name="Li C.Y."/>
            <person name="Wang Z.W."/>
            <person name="Zhao X."/>
            <person name="Zhong W.Y."/>
            <person name="Ma X.K."/>
            <person name="Ma L."/>
            <person name="Huang J."/>
            <person name="Chen G.Z."/>
            <person name="Huang M.Z."/>
            <person name="Huang L."/>
            <person name="Peng D.H."/>
            <person name="Luo Y.B."/>
            <person name="Zou S.Q."/>
            <person name="Chen S.P."/>
            <person name="Lan S."/>
            <person name="Tsai W.C."/>
            <person name="Van de Peer Y."/>
            <person name="Liu Z.J."/>
        </authorList>
    </citation>
    <scope>NUCLEOTIDE SEQUENCE [LARGE SCALE GENOMIC DNA]</scope>
    <source>
        <strain evidence="2">Lor288</strain>
    </source>
</reference>
<name>A0ABR2LTR9_9ASPA</name>
<feature type="compositionally biased region" description="Polar residues" evidence="1">
    <location>
        <begin position="222"/>
        <end position="231"/>
    </location>
</feature>
<accession>A0ABR2LTR9</accession>
<protein>
    <submittedName>
        <fullName evidence="2">Uncharacterized protein</fullName>
    </submittedName>
</protein>
<evidence type="ECO:0000313" key="3">
    <source>
        <dbReference type="Proteomes" id="UP001412067"/>
    </source>
</evidence>
<feature type="compositionally biased region" description="Basic and acidic residues" evidence="1">
    <location>
        <begin position="209"/>
        <end position="221"/>
    </location>
</feature>